<dbReference type="Gene3D" id="3.40.630.10">
    <property type="entry name" value="Zn peptidases"/>
    <property type="match status" value="1"/>
</dbReference>
<dbReference type="CDD" id="cd06229">
    <property type="entry name" value="M14_Endopeptidase_I"/>
    <property type="match status" value="1"/>
</dbReference>
<dbReference type="GO" id="GO:0006508">
    <property type="term" value="P:proteolysis"/>
    <property type="evidence" value="ECO:0007669"/>
    <property type="project" value="UniProtKB-KW"/>
</dbReference>
<evidence type="ECO:0000259" key="10">
    <source>
        <dbReference type="PROSITE" id="PS52035"/>
    </source>
</evidence>
<accession>A0A6L5Y1H1</accession>
<dbReference type="InterPro" id="IPR000834">
    <property type="entry name" value="Peptidase_M14"/>
</dbReference>
<dbReference type="PANTHER" id="PTHR11705:SF143">
    <property type="entry name" value="SLL0236 PROTEIN"/>
    <property type="match status" value="1"/>
</dbReference>
<dbReference type="Pfam" id="PF00246">
    <property type="entry name" value="Peptidase_M14"/>
    <property type="match status" value="1"/>
</dbReference>
<dbReference type="RefSeq" id="WP_154519380.1">
    <property type="nucleotide sequence ID" value="NZ_VUMT01000012.1"/>
</dbReference>
<evidence type="ECO:0000256" key="5">
    <source>
        <dbReference type="ARBA" id="ARBA00022833"/>
    </source>
</evidence>
<feature type="compositionally biased region" description="Polar residues" evidence="8">
    <location>
        <begin position="29"/>
        <end position="47"/>
    </location>
</feature>
<name>A0A6L5Y1H1_9FIRM</name>
<evidence type="ECO:0000256" key="9">
    <source>
        <dbReference type="SAM" id="SignalP"/>
    </source>
</evidence>
<evidence type="ECO:0000256" key="7">
    <source>
        <dbReference type="PROSITE-ProRule" id="PRU01379"/>
    </source>
</evidence>
<evidence type="ECO:0000256" key="1">
    <source>
        <dbReference type="ARBA" id="ARBA00001947"/>
    </source>
</evidence>
<comment type="cofactor">
    <cofactor evidence="1">
        <name>Zn(2+)</name>
        <dbReference type="ChEBI" id="CHEBI:29105"/>
    </cofactor>
</comment>
<evidence type="ECO:0000313" key="11">
    <source>
        <dbReference type="EMBL" id="MSS63973.1"/>
    </source>
</evidence>
<feature type="domain" description="Peptidase M14" evidence="10">
    <location>
        <begin position="275"/>
        <end position="578"/>
    </location>
</feature>
<dbReference type="PROSITE" id="PS52035">
    <property type="entry name" value="PEPTIDASE_M14"/>
    <property type="match status" value="1"/>
</dbReference>
<evidence type="ECO:0000256" key="8">
    <source>
        <dbReference type="SAM" id="MobiDB-lite"/>
    </source>
</evidence>
<gene>
    <name evidence="11" type="ORF">FYJ58_08815</name>
</gene>
<evidence type="ECO:0000256" key="3">
    <source>
        <dbReference type="ARBA" id="ARBA00022670"/>
    </source>
</evidence>
<dbReference type="InterPro" id="IPR008964">
    <property type="entry name" value="Invasin/intimin_cell_adhesion"/>
</dbReference>
<dbReference type="PANTHER" id="PTHR11705">
    <property type="entry name" value="PROTEASE FAMILY M14 CARBOXYPEPTIDASE A,B"/>
    <property type="match status" value="1"/>
</dbReference>
<feature type="region of interest" description="Disordered" evidence="8">
    <location>
        <begin position="29"/>
        <end position="85"/>
    </location>
</feature>
<evidence type="ECO:0000256" key="2">
    <source>
        <dbReference type="ARBA" id="ARBA00005988"/>
    </source>
</evidence>
<dbReference type="GO" id="GO:0004181">
    <property type="term" value="F:metallocarboxypeptidase activity"/>
    <property type="evidence" value="ECO:0007669"/>
    <property type="project" value="InterPro"/>
</dbReference>
<dbReference type="AlphaFoldDB" id="A0A6L5Y1H1"/>
<dbReference type="InterPro" id="IPR003343">
    <property type="entry name" value="Big_2"/>
</dbReference>
<proteinExistence type="inferred from homology"/>
<comment type="caution">
    <text evidence="11">The sequence shown here is derived from an EMBL/GenBank/DDBJ whole genome shotgun (WGS) entry which is preliminary data.</text>
</comment>
<dbReference type="SMART" id="SM00635">
    <property type="entry name" value="BID_2"/>
    <property type="match status" value="1"/>
</dbReference>
<keyword evidence="3" id="KW-0645">Protease</keyword>
<protein>
    <recommendedName>
        <fullName evidence="10">Peptidase M14 domain-containing protein</fullName>
    </recommendedName>
</protein>
<sequence>MYKFKSTLLFFFCFTFILFSGKIAYSDTVSEPNPTSEPTVTSDSTLISEPTASPEPTPTSEPVTSPEPTPTSEPVTSSEPNPIPKEIPLLSQKELTIVYGKKGNVPKIKNLPANYKISYKATNTSVATVSNKGIITPKGIGNCKINIKITDLSYDKNTVYTLPLNIHIISNIKKITYQYLESSSITLAVSQTRKLDYTISPKTSKIPTLVWKSSNPDVATVSTNGIIKAKKQGKAKISVFVKGNKAISDSIKVTVTKRADSFSPKKLSIVDPSSSRYTYTAMETDIRQLQKKYGDRIHVTTIGNSYDNRKICEITLGNPNATKNIVINSAIHAREYMTSQLTMRQLEYYCSNYYNGIYKGRYYSELFDNVCIHLIPMLNPDGVSISQFGLKGIHNATLRRNVEKIGKKYGNGSFSFYKKWKANARGVDLNRNFSPGWKTSARNYKHPNSAYYKGTMPASEKETQAIIKTINLQKPVATLNYHAMGSVIYWYFGQKGELLNRSKKLVSEIKRLTNYMPINGSYNKKDAAGLGDWTSICKHIPTATIEIGRSQCPVSIKEFPSIWNKNKEIWVATASLYD</sequence>
<comment type="similarity">
    <text evidence="2 7">Belongs to the peptidase M14 family.</text>
</comment>
<reference evidence="11 12" key="1">
    <citation type="submission" date="2019-08" db="EMBL/GenBank/DDBJ databases">
        <title>In-depth cultivation of the pig gut microbiome towards novel bacterial diversity and tailored functional studies.</title>
        <authorList>
            <person name="Wylensek D."/>
            <person name="Hitch T.C.A."/>
            <person name="Clavel T."/>
        </authorList>
    </citation>
    <scope>NUCLEOTIDE SEQUENCE [LARGE SCALE GENOMIC DNA]</scope>
    <source>
        <strain evidence="11 12">WCA-693-APC-MOT-I</strain>
    </source>
</reference>
<organism evidence="11 12">
    <name type="scientific">Velocimicrobium porci</name>
    <dbReference type="NCBI Taxonomy" id="2606634"/>
    <lineage>
        <taxon>Bacteria</taxon>
        <taxon>Bacillati</taxon>
        <taxon>Bacillota</taxon>
        <taxon>Clostridia</taxon>
        <taxon>Lachnospirales</taxon>
        <taxon>Lachnospiraceae</taxon>
        <taxon>Velocimicrobium</taxon>
    </lineage>
</organism>
<keyword evidence="12" id="KW-1185">Reference proteome</keyword>
<keyword evidence="9" id="KW-0732">Signal</keyword>
<dbReference type="Proteomes" id="UP000482209">
    <property type="component" value="Unassembled WGS sequence"/>
</dbReference>
<keyword evidence="6" id="KW-0482">Metalloprotease</keyword>
<keyword evidence="4" id="KW-0378">Hydrolase</keyword>
<keyword evidence="5" id="KW-0862">Zinc</keyword>
<evidence type="ECO:0000256" key="4">
    <source>
        <dbReference type="ARBA" id="ARBA00022801"/>
    </source>
</evidence>
<dbReference type="Pfam" id="PF02368">
    <property type="entry name" value="Big_2"/>
    <property type="match status" value="1"/>
</dbReference>
<dbReference type="GO" id="GO:0005615">
    <property type="term" value="C:extracellular space"/>
    <property type="evidence" value="ECO:0007669"/>
    <property type="project" value="TreeGrafter"/>
</dbReference>
<dbReference type="GO" id="GO:0008270">
    <property type="term" value="F:zinc ion binding"/>
    <property type="evidence" value="ECO:0007669"/>
    <property type="project" value="InterPro"/>
</dbReference>
<feature type="compositionally biased region" description="Pro residues" evidence="8">
    <location>
        <begin position="53"/>
        <end position="71"/>
    </location>
</feature>
<feature type="signal peptide" evidence="9">
    <location>
        <begin position="1"/>
        <end position="24"/>
    </location>
</feature>
<dbReference type="Gene3D" id="2.60.40.1080">
    <property type="match status" value="2"/>
</dbReference>
<evidence type="ECO:0000313" key="12">
    <source>
        <dbReference type="Proteomes" id="UP000482209"/>
    </source>
</evidence>
<evidence type="ECO:0000256" key="6">
    <source>
        <dbReference type="ARBA" id="ARBA00023049"/>
    </source>
</evidence>
<dbReference type="InterPro" id="IPR034274">
    <property type="entry name" value="ENP1_M14_CPD"/>
</dbReference>
<dbReference type="SUPFAM" id="SSF49373">
    <property type="entry name" value="Invasin/intimin cell-adhesion fragments"/>
    <property type="match status" value="2"/>
</dbReference>
<dbReference type="SMART" id="SM00631">
    <property type="entry name" value="Zn_pept"/>
    <property type="match status" value="1"/>
</dbReference>
<feature type="chain" id="PRO_5039233648" description="Peptidase M14 domain-containing protein" evidence="9">
    <location>
        <begin position="25"/>
        <end position="578"/>
    </location>
</feature>
<dbReference type="EMBL" id="VUMT01000012">
    <property type="protein sequence ID" value="MSS63973.1"/>
    <property type="molecule type" value="Genomic_DNA"/>
</dbReference>
<comment type="caution">
    <text evidence="7">Lacks conserved residue(s) required for the propagation of feature annotation.</text>
</comment>
<dbReference type="SUPFAM" id="SSF53187">
    <property type="entry name" value="Zn-dependent exopeptidases"/>
    <property type="match status" value="1"/>
</dbReference>